<dbReference type="PROSITE" id="PS01242">
    <property type="entry name" value="ZF_FPG_1"/>
    <property type="match status" value="1"/>
</dbReference>
<dbReference type="Pfam" id="PF01149">
    <property type="entry name" value="Fapy_DNA_glyco"/>
    <property type="match status" value="1"/>
</dbReference>
<dbReference type="GO" id="GO:0003684">
    <property type="term" value="F:damaged DNA binding"/>
    <property type="evidence" value="ECO:0007669"/>
    <property type="project" value="InterPro"/>
</dbReference>
<dbReference type="PANTHER" id="PTHR22993:SF9">
    <property type="entry name" value="FORMAMIDOPYRIMIDINE-DNA GLYCOSYLASE"/>
    <property type="match status" value="1"/>
</dbReference>
<dbReference type="CDD" id="cd08966">
    <property type="entry name" value="EcFpg-like_N"/>
    <property type="match status" value="1"/>
</dbReference>
<dbReference type="GO" id="GO:0003690">
    <property type="term" value="F:double-stranded DNA binding"/>
    <property type="evidence" value="ECO:0007669"/>
    <property type="project" value="UniProtKB-ARBA"/>
</dbReference>
<dbReference type="EC" id="4.2.99.18" evidence="15"/>
<dbReference type="PROSITE" id="PS51068">
    <property type="entry name" value="FPG_CAT"/>
    <property type="match status" value="1"/>
</dbReference>
<evidence type="ECO:0000259" key="16">
    <source>
        <dbReference type="PROSITE" id="PS51066"/>
    </source>
</evidence>
<dbReference type="Gene3D" id="1.10.8.50">
    <property type="match status" value="1"/>
</dbReference>
<keyword evidence="5 15" id="KW-0227">DNA damage</keyword>
<dbReference type="InterPro" id="IPR010663">
    <property type="entry name" value="Znf_FPG/IleRS"/>
</dbReference>
<evidence type="ECO:0000256" key="3">
    <source>
        <dbReference type="ARBA" id="ARBA00011245"/>
    </source>
</evidence>
<dbReference type="Gene3D" id="3.20.190.10">
    <property type="entry name" value="MutM-like, N-terminal"/>
    <property type="match status" value="1"/>
</dbReference>
<evidence type="ECO:0000259" key="17">
    <source>
        <dbReference type="PROSITE" id="PS51068"/>
    </source>
</evidence>
<dbReference type="GO" id="GO:0006979">
    <property type="term" value="P:response to oxidative stress"/>
    <property type="evidence" value="ECO:0007669"/>
    <property type="project" value="UniProtKB-ARBA"/>
</dbReference>
<evidence type="ECO:0000256" key="9">
    <source>
        <dbReference type="ARBA" id="ARBA00023125"/>
    </source>
</evidence>
<dbReference type="EC" id="3.2.2.23" evidence="15"/>
<reference evidence="18" key="1">
    <citation type="submission" date="2021-03" db="EMBL/GenBank/DDBJ databases">
        <authorList>
            <person name="Sun Q."/>
        </authorList>
    </citation>
    <scope>NUCLEOTIDE SEQUENCE</scope>
    <source>
        <strain evidence="18">CCM 8862</strain>
    </source>
</reference>
<dbReference type="EMBL" id="JAFLEQ010000003">
    <property type="protein sequence ID" value="MBN9643148.1"/>
    <property type="molecule type" value="Genomic_DNA"/>
</dbReference>
<proteinExistence type="inferred from homology"/>
<keyword evidence="12 15" id="KW-0511">Multifunctional enzyme</keyword>
<keyword evidence="11 15" id="KW-0456">Lyase</keyword>
<dbReference type="SMART" id="SM01232">
    <property type="entry name" value="H2TH"/>
    <property type="match status" value="1"/>
</dbReference>
<dbReference type="InterPro" id="IPR012319">
    <property type="entry name" value="FPG_cat"/>
</dbReference>
<keyword evidence="13 15" id="KW-0326">Glycosidase</keyword>
<evidence type="ECO:0000256" key="5">
    <source>
        <dbReference type="ARBA" id="ARBA00022763"/>
    </source>
</evidence>
<dbReference type="NCBIfam" id="TIGR00577">
    <property type="entry name" value="fpg"/>
    <property type="match status" value="1"/>
</dbReference>
<accession>A0A939IWL2</accession>
<dbReference type="GO" id="GO:0034039">
    <property type="term" value="F:8-oxo-7,8-dihydroguanine DNA N-glycosylase activity"/>
    <property type="evidence" value="ECO:0007669"/>
    <property type="project" value="TreeGrafter"/>
</dbReference>
<evidence type="ECO:0000313" key="19">
    <source>
        <dbReference type="Proteomes" id="UP000664332"/>
    </source>
</evidence>
<feature type="domain" description="FPG-type" evidence="16">
    <location>
        <begin position="259"/>
        <end position="293"/>
    </location>
</feature>
<keyword evidence="7 15" id="KW-0378">Hydrolase</keyword>
<evidence type="ECO:0000256" key="10">
    <source>
        <dbReference type="ARBA" id="ARBA00023204"/>
    </source>
</evidence>
<dbReference type="InterPro" id="IPR010979">
    <property type="entry name" value="Ribosomal_uS13-like_H2TH"/>
</dbReference>
<keyword evidence="8 15" id="KW-0862">Zinc</keyword>
<comment type="catalytic activity">
    <reaction evidence="1 15">
        <text>Hydrolysis of DNA containing ring-opened 7-methylguanine residues, releasing 2,6-diamino-4-hydroxy-5-(N-methyl)formamidopyrimidine.</text>
        <dbReference type="EC" id="3.2.2.23"/>
    </reaction>
</comment>
<dbReference type="Proteomes" id="UP000664332">
    <property type="component" value="Unassembled WGS sequence"/>
</dbReference>
<feature type="active site" description="Proton donor" evidence="15">
    <location>
        <position position="3"/>
    </location>
</feature>
<dbReference type="SUPFAM" id="SSF46946">
    <property type="entry name" value="S13-like H2TH domain"/>
    <property type="match status" value="1"/>
</dbReference>
<feature type="active site" description="Proton donor; for beta-elimination activity" evidence="15">
    <location>
        <position position="61"/>
    </location>
</feature>
<protein>
    <recommendedName>
        <fullName evidence="15">Formamidopyrimidine-DNA glycosylase</fullName>
        <shortName evidence="15">Fapy-DNA glycosylase</shortName>
        <ecNumber evidence="15">3.2.2.23</ecNumber>
    </recommendedName>
    <alternativeName>
        <fullName evidence="15">DNA-(apurinic or apyrimidinic site) lyase MutM</fullName>
        <shortName evidence="15">AP lyase MutM</shortName>
        <ecNumber evidence="15">4.2.99.18</ecNumber>
    </alternativeName>
</protein>
<dbReference type="HAMAP" id="MF_00103">
    <property type="entry name" value="Fapy_DNA_glycosyl"/>
    <property type="match status" value="1"/>
</dbReference>
<evidence type="ECO:0000256" key="4">
    <source>
        <dbReference type="ARBA" id="ARBA00022723"/>
    </source>
</evidence>
<dbReference type="Pfam" id="PF06827">
    <property type="entry name" value="zf-FPG_IleRS"/>
    <property type="match status" value="1"/>
</dbReference>
<feature type="binding site" evidence="15">
    <location>
        <position position="173"/>
    </location>
    <ligand>
        <name>DNA</name>
        <dbReference type="ChEBI" id="CHEBI:16991"/>
    </ligand>
</feature>
<evidence type="ECO:0000256" key="15">
    <source>
        <dbReference type="HAMAP-Rule" id="MF_00103"/>
    </source>
</evidence>
<keyword evidence="4 15" id="KW-0479">Metal-binding</keyword>
<evidence type="ECO:0000256" key="2">
    <source>
        <dbReference type="ARBA" id="ARBA00009409"/>
    </source>
</evidence>
<evidence type="ECO:0000256" key="14">
    <source>
        <dbReference type="ARBA" id="ARBA00044632"/>
    </source>
</evidence>
<feature type="domain" description="Formamidopyrimidine-DNA glycosylase catalytic" evidence="17">
    <location>
        <begin position="2"/>
        <end position="130"/>
    </location>
</feature>
<dbReference type="InterPro" id="IPR035937">
    <property type="entry name" value="FPG_N"/>
</dbReference>
<dbReference type="InterPro" id="IPR020629">
    <property type="entry name" value="FPG_Glyclase"/>
</dbReference>
<evidence type="ECO:0000256" key="13">
    <source>
        <dbReference type="ARBA" id="ARBA00023295"/>
    </source>
</evidence>
<evidence type="ECO:0000256" key="7">
    <source>
        <dbReference type="ARBA" id="ARBA00022801"/>
    </source>
</evidence>
<evidence type="ECO:0000256" key="1">
    <source>
        <dbReference type="ARBA" id="ARBA00001668"/>
    </source>
</evidence>
<name>A0A939IWL2_9CORY</name>
<feature type="binding site" evidence="15">
    <location>
        <position position="102"/>
    </location>
    <ligand>
        <name>DNA</name>
        <dbReference type="ChEBI" id="CHEBI:16991"/>
    </ligand>
</feature>
<feature type="binding site" evidence="15">
    <location>
        <position position="127"/>
    </location>
    <ligand>
        <name>DNA</name>
        <dbReference type="ChEBI" id="CHEBI:16991"/>
    </ligand>
</feature>
<dbReference type="InterPro" id="IPR000214">
    <property type="entry name" value="Znf_DNA_glyclase/AP_lyase"/>
</dbReference>
<feature type="active site" description="Proton donor; for delta-elimination activity" evidence="15">
    <location>
        <position position="283"/>
    </location>
</feature>
<comment type="similarity">
    <text evidence="2 15">Belongs to the FPG family.</text>
</comment>
<keyword evidence="6 15" id="KW-0863">Zinc-finger</keyword>
<dbReference type="SMART" id="SM00898">
    <property type="entry name" value="Fapy_DNA_glyco"/>
    <property type="match status" value="1"/>
</dbReference>
<dbReference type="NCBIfam" id="NF002211">
    <property type="entry name" value="PRK01103.1"/>
    <property type="match status" value="1"/>
</dbReference>
<dbReference type="RefSeq" id="WP_207117553.1">
    <property type="nucleotide sequence ID" value="NZ_JAFLEQ010000003.1"/>
</dbReference>
<dbReference type="PROSITE" id="PS51066">
    <property type="entry name" value="ZF_FPG_2"/>
    <property type="match status" value="1"/>
</dbReference>
<dbReference type="InterPro" id="IPR015887">
    <property type="entry name" value="DNA_glyclase_Znf_dom_DNA_BS"/>
</dbReference>
<organism evidence="18 19">
    <name type="scientific">Corynebacterium mendelii</name>
    <dbReference type="NCBI Taxonomy" id="2765362"/>
    <lineage>
        <taxon>Bacteria</taxon>
        <taxon>Bacillati</taxon>
        <taxon>Actinomycetota</taxon>
        <taxon>Actinomycetes</taxon>
        <taxon>Mycobacteriales</taxon>
        <taxon>Corynebacteriaceae</taxon>
        <taxon>Corynebacterium</taxon>
    </lineage>
</organism>
<sequence length="295" mass="31972">MPELPEVETIRRGLAEHITGCTISHPEIIHHRTARRTPGGAAAISQSIDHTTITAVERRGKFMWLVLDGSGALVVHLGMSGQMLIKPPRSQAEDRADPGMTHLRARMTVTAPGGAGQARQVWFVDQRTFGYWHTDTLIPADGRLIPSMISHIAPDPMEECFSPRTVAEKLKQRRSAIKPLLLNQEIVSGIGNIYADEMLFAAGIHPQQAAHRLSLARLERLLQSAATVMGAAIAQGGTSFDDLYVNVNGSSGYFDRSLTAYGRAGQPCLRCGTPLAHAVVGGRGSSFCPVCQKRH</sequence>
<dbReference type="PANTHER" id="PTHR22993">
    <property type="entry name" value="FORMAMIDOPYRIMIDINE-DNA GLYCOSYLASE"/>
    <property type="match status" value="1"/>
</dbReference>
<dbReference type="SUPFAM" id="SSF81624">
    <property type="entry name" value="N-terminal domain of MutM-like DNA repair proteins"/>
    <property type="match status" value="1"/>
</dbReference>
<keyword evidence="19" id="KW-1185">Reference proteome</keyword>
<feature type="active site" description="Schiff-base intermediate with DNA" evidence="15">
    <location>
        <position position="2"/>
    </location>
</feature>
<evidence type="ECO:0000313" key="18">
    <source>
        <dbReference type="EMBL" id="MBN9643148.1"/>
    </source>
</evidence>
<evidence type="ECO:0000256" key="8">
    <source>
        <dbReference type="ARBA" id="ARBA00022833"/>
    </source>
</evidence>
<dbReference type="AlphaFoldDB" id="A0A939IWL2"/>
<comment type="subunit">
    <text evidence="3 15">Monomer.</text>
</comment>
<dbReference type="FunFam" id="1.10.8.50:FF:000003">
    <property type="entry name" value="Formamidopyrimidine-DNA glycosylase"/>
    <property type="match status" value="1"/>
</dbReference>
<gene>
    <name evidence="15 18" type="primary">mutM</name>
    <name evidence="15" type="synonym">fpg</name>
    <name evidence="18" type="ORF">JZY06_00660</name>
</gene>
<comment type="catalytic activity">
    <reaction evidence="14 15">
        <text>2'-deoxyribonucleotide-(2'-deoxyribose 5'-phosphate)-2'-deoxyribonucleotide-DNA = a 3'-end 2'-deoxyribonucleotide-(2,3-dehydro-2,3-deoxyribose 5'-phosphate)-DNA + a 5'-end 5'-phospho-2'-deoxyribonucleoside-DNA + H(+)</text>
        <dbReference type="Rhea" id="RHEA:66592"/>
        <dbReference type="Rhea" id="RHEA-COMP:13180"/>
        <dbReference type="Rhea" id="RHEA-COMP:16897"/>
        <dbReference type="Rhea" id="RHEA-COMP:17067"/>
        <dbReference type="ChEBI" id="CHEBI:15378"/>
        <dbReference type="ChEBI" id="CHEBI:136412"/>
        <dbReference type="ChEBI" id="CHEBI:157695"/>
        <dbReference type="ChEBI" id="CHEBI:167181"/>
        <dbReference type="EC" id="4.2.99.18"/>
    </reaction>
</comment>
<dbReference type="InterPro" id="IPR015886">
    <property type="entry name" value="H2TH_FPG"/>
</dbReference>
<dbReference type="GO" id="GO:0008270">
    <property type="term" value="F:zinc ion binding"/>
    <property type="evidence" value="ECO:0007669"/>
    <property type="project" value="UniProtKB-UniRule"/>
</dbReference>
<dbReference type="GO" id="GO:0006284">
    <property type="term" value="P:base-excision repair"/>
    <property type="evidence" value="ECO:0007669"/>
    <property type="project" value="InterPro"/>
</dbReference>
<comment type="function">
    <text evidence="15">Involved in base excision repair of DNA damaged by oxidation or by mutagenic agents. Acts as DNA glycosylase that recognizes and removes damaged bases. Has a preference for oxidized purines, such as 7,8-dihydro-8-oxoguanine (8-oxoG). Has AP (apurinic/apyrimidinic) lyase activity and introduces nicks in the DNA strand. Cleaves the DNA backbone by beta-delta elimination to generate a single-strand break at the site of the removed base with both 3'- and 5'-phosphates.</text>
</comment>
<evidence type="ECO:0000256" key="12">
    <source>
        <dbReference type="ARBA" id="ARBA00023268"/>
    </source>
</evidence>
<dbReference type="SUPFAM" id="SSF57716">
    <property type="entry name" value="Glucocorticoid receptor-like (DNA-binding domain)"/>
    <property type="match status" value="1"/>
</dbReference>
<evidence type="ECO:0000256" key="11">
    <source>
        <dbReference type="ARBA" id="ARBA00023239"/>
    </source>
</evidence>
<comment type="cofactor">
    <cofactor evidence="15">
        <name>Zn(2+)</name>
        <dbReference type="ChEBI" id="CHEBI:29105"/>
    </cofactor>
    <text evidence="15">Binds 1 zinc ion per subunit.</text>
</comment>
<keyword evidence="10 15" id="KW-0234">DNA repair</keyword>
<dbReference type="GO" id="GO:0140078">
    <property type="term" value="F:class I DNA-(apurinic or apyrimidinic site) endonuclease activity"/>
    <property type="evidence" value="ECO:0007669"/>
    <property type="project" value="UniProtKB-EC"/>
</dbReference>
<dbReference type="Pfam" id="PF06831">
    <property type="entry name" value="H2TH"/>
    <property type="match status" value="1"/>
</dbReference>
<evidence type="ECO:0000256" key="6">
    <source>
        <dbReference type="ARBA" id="ARBA00022771"/>
    </source>
</evidence>
<comment type="caution">
    <text evidence="18">The sequence shown here is derived from an EMBL/GenBank/DDBJ whole genome shotgun (WGS) entry which is preliminary data.</text>
</comment>
<keyword evidence="9 15" id="KW-0238">DNA-binding</keyword>